<evidence type="ECO:0000256" key="3">
    <source>
        <dbReference type="PROSITE-ProRule" id="PRU00708"/>
    </source>
</evidence>
<evidence type="ECO:0000313" key="7">
    <source>
        <dbReference type="EMBL" id="CAE8649418.1"/>
    </source>
</evidence>
<organism evidence="7 8">
    <name type="scientific">Polarella glacialis</name>
    <name type="common">Dinoflagellate</name>
    <dbReference type="NCBI Taxonomy" id="89957"/>
    <lineage>
        <taxon>Eukaryota</taxon>
        <taxon>Sar</taxon>
        <taxon>Alveolata</taxon>
        <taxon>Dinophyceae</taxon>
        <taxon>Suessiales</taxon>
        <taxon>Suessiaceae</taxon>
        <taxon>Polarella</taxon>
    </lineage>
</organism>
<name>A0A813IH51_POLGL</name>
<dbReference type="Proteomes" id="UP000626109">
    <property type="component" value="Unassembled WGS sequence"/>
</dbReference>
<sequence>ARTASPCVIFFDEVDALGGSREGEGAGGVAARVLAQLLAEMDGVGAATSGARRHVVVLAATNRPHALDSALMRPGRFDRLVHVPLPDAPARQAIFESQLSRMHASHELDAKVLAGRTERYSGAEVVMVCREAALHAIRDVVEALGPAALESAGAGASKPCARAEHFEQALAAVRPRITEETIKFYEVLQFSCLSYRFRKLLRGLAAASLAVDAKIISSEKLQEAFQVLAELRTQLGAVRRTALQLDVVGYGAALSACARGGCPWERSLSLLKYVQSHGPRPSVVAFNAGVSSLGKASQWRGCLRLLHSLLDGGVSSSLAADVVTFNAAMQSCCSEEAWQWALTLLSAIDHLGLQPSLVTWNTAANAASCAGCSESEGWSLALRLLLEARVRKAELDVVSFGTALSACEKATQWQWALDLLFGLRSGNLPPSSVSQNSAISACEKAGCWETALLLLGQADARDVISYSAAISACRRGSEWQRSLALFRDLCQNSDLVPNIVAFGAAVDACAGAGQWALALALLQEARLCQLRLD</sequence>
<dbReference type="InterPro" id="IPR003960">
    <property type="entry name" value="ATPase_AAA_CS"/>
</dbReference>
<dbReference type="PROSITE" id="PS51375">
    <property type="entry name" value="PPR"/>
    <property type="match status" value="1"/>
</dbReference>
<feature type="non-terminal residue" evidence="7">
    <location>
        <position position="1"/>
    </location>
</feature>
<evidence type="ECO:0000313" key="8">
    <source>
        <dbReference type="Proteomes" id="UP000626109"/>
    </source>
</evidence>
<evidence type="ECO:0000256" key="2">
    <source>
        <dbReference type="ARBA" id="ARBA00022840"/>
    </source>
</evidence>
<comment type="similarity">
    <text evidence="4">Belongs to the AAA ATPase family.</text>
</comment>
<evidence type="ECO:0008006" key="9">
    <source>
        <dbReference type="Google" id="ProtNLM"/>
    </source>
</evidence>
<evidence type="ECO:0000256" key="4">
    <source>
        <dbReference type="RuleBase" id="RU003651"/>
    </source>
</evidence>
<dbReference type="GO" id="GO:0005524">
    <property type="term" value="F:ATP binding"/>
    <property type="evidence" value="ECO:0007669"/>
    <property type="project" value="UniProtKB-KW"/>
</dbReference>
<dbReference type="SUPFAM" id="SSF52540">
    <property type="entry name" value="P-loop containing nucleoside triphosphate hydrolases"/>
    <property type="match status" value="1"/>
</dbReference>
<dbReference type="InterPro" id="IPR011990">
    <property type="entry name" value="TPR-like_helical_dom_sf"/>
</dbReference>
<keyword evidence="1 4" id="KW-0547">Nucleotide-binding</keyword>
<dbReference type="Gene3D" id="1.25.40.10">
    <property type="entry name" value="Tetratricopeptide repeat domain"/>
    <property type="match status" value="2"/>
</dbReference>
<evidence type="ECO:0000259" key="5">
    <source>
        <dbReference type="Pfam" id="PF00004"/>
    </source>
</evidence>
<gene>
    <name evidence="7" type="ORF">PGLA2088_LOCUS7398</name>
</gene>
<feature type="domain" description="ATPase AAA-type core" evidence="5">
    <location>
        <begin position="1"/>
        <end position="85"/>
    </location>
</feature>
<dbReference type="Pfam" id="PF17862">
    <property type="entry name" value="AAA_lid_3"/>
    <property type="match status" value="1"/>
</dbReference>
<dbReference type="Gene3D" id="1.10.8.60">
    <property type="match status" value="1"/>
</dbReference>
<keyword evidence="2 4" id="KW-0067">ATP-binding</keyword>
<dbReference type="PANTHER" id="PTHR23077:SF27">
    <property type="entry name" value="ATPASE FAMILY GENE 2 PROTEIN HOMOLOG A"/>
    <property type="match status" value="1"/>
</dbReference>
<dbReference type="PROSITE" id="PS00674">
    <property type="entry name" value="AAA"/>
    <property type="match status" value="1"/>
</dbReference>
<evidence type="ECO:0000259" key="6">
    <source>
        <dbReference type="Pfam" id="PF17862"/>
    </source>
</evidence>
<dbReference type="Pfam" id="PF00004">
    <property type="entry name" value="AAA"/>
    <property type="match status" value="1"/>
</dbReference>
<comment type="caution">
    <text evidence="7">The sequence shown here is derived from an EMBL/GenBank/DDBJ whole genome shotgun (WGS) entry which is preliminary data.</text>
</comment>
<dbReference type="GO" id="GO:0005737">
    <property type="term" value="C:cytoplasm"/>
    <property type="evidence" value="ECO:0007669"/>
    <property type="project" value="TreeGrafter"/>
</dbReference>
<proteinExistence type="inferred from homology"/>
<feature type="repeat" description="PPR" evidence="3">
    <location>
        <begin position="321"/>
        <end position="355"/>
    </location>
</feature>
<dbReference type="InterPro" id="IPR050168">
    <property type="entry name" value="AAA_ATPase_domain"/>
</dbReference>
<dbReference type="GO" id="GO:0016887">
    <property type="term" value="F:ATP hydrolysis activity"/>
    <property type="evidence" value="ECO:0007669"/>
    <property type="project" value="InterPro"/>
</dbReference>
<feature type="non-terminal residue" evidence="7">
    <location>
        <position position="533"/>
    </location>
</feature>
<accession>A0A813IH51</accession>
<dbReference type="InterPro" id="IPR002885">
    <property type="entry name" value="PPR_rpt"/>
</dbReference>
<dbReference type="EMBL" id="CAJNNW010007666">
    <property type="protein sequence ID" value="CAE8649418.1"/>
    <property type="molecule type" value="Genomic_DNA"/>
</dbReference>
<protein>
    <recommendedName>
        <fullName evidence="9">Vesicle-fusing ATPase</fullName>
    </recommendedName>
</protein>
<feature type="domain" description="AAA ATPase AAA+ lid" evidence="6">
    <location>
        <begin position="109"/>
        <end position="145"/>
    </location>
</feature>
<reference evidence="7" key="1">
    <citation type="submission" date="2021-02" db="EMBL/GenBank/DDBJ databases">
        <authorList>
            <person name="Dougan E. K."/>
            <person name="Rhodes N."/>
            <person name="Thang M."/>
            <person name="Chan C."/>
        </authorList>
    </citation>
    <scope>NUCLEOTIDE SEQUENCE</scope>
</reference>
<dbReference type="Gene3D" id="3.40.50.300">
    <property type="entry name" value="P-loop containing nucleotide triphosphate hydrolases"/>
    <property type="match status" value="1"/>
</dbReference>
<evidence type="ECO:0000256" key="1">
    <source>
        <dbReference type="ARBA" id="ARBA00022741"/>
    </source>
</evidence>
<dbReference type="PANTHER" id="PTHR23077">
    <property type="entry name" value="AAA-FAMILY ATPASE"/>
    <property type="match status" value="1"/>
</dbReference>
<dbReference type="InterPro" id="IPR041569">
    <property type="entry name" value="AAA_lid_3"/>
</dbReference>
<dbReference type="InterPro" id="IPR003959">
    <property type="entry name" value="ATPase_AAA_core"/>
</dbReference>
<dbReference type="InterPro" id="IPR027417">
    <property type="entry name" value="P-loop_NTPase"/>
</dbReference>
<dbReference type="AlphaFoldDB" id="A0A813IH51"/>